<proteinExistence type="predicted"/>
<keyword evidence="3 7" id="KW-0238">DNA-binding</keyword>
<evidence type="ECO:0000256" key="5">
    <source>
        <dbReference type="ARBA" id="ARBA00024867"/>
    </source>
</evidence>
<evidence type="ECO:0000256" key="3">
    <source>
        <dbReference type="ARBA" id="ARBA00023125"/>
    </source>
</evidence>
<comment type="function">
    <text evidence="5">May play the central regulatory role in sporulation. It may be an element of the effector pathway responsible for the activation of sporulation genes in response to nutritional stress. Spo0A may act in concert with spo0H (a sigma factor) to control the expression of some genes that are critical to the sporulation process.</text>
</comment>
<reference evidence="10" key="1">
    <citation type="journal article" date="2021" name="PeerJ">
        <title>Extensive microbial diversity within the chicken gut microbiome revealed by metagenomics and culture.</title>
        <authorList>
            <person name="Gilroy R."/>
            <person name="Ravi A."/>
            <person name="Getino M."/>
            <person name="Pursley I."/>
            <person name="Horton D.L."/>
            <person name="Alikhan N.F."/>
            <person name="Baker D."/>
            <person name="Gharbi K."/>
            <person name="Hall N."/>
            <person name="Watson M."/>
            <person name="Adriaenssens E.M."/>
            <person name="Foster-Nyarko E."/>
            <person name="Jarju S."/>
            <person name="Secka A."/>
            <person name="Antonio M."/>
            <person name="Oren A."/>
            <person name="Chaudhuri R.R."/>
            <person name="La Ragione R."/>
            <person name="Hildebrand F."/>
            <person name="Pallen M.J."/>
        </authorList>
    </citation>
    <scope>NUCLEOTIDE SEQUENCE</scope>
    <source>
        <strain evidence="10">CHK165-2605</strain>
    </source>
</reference>
<protein>
    <recommendedName>
        <fullName evidence="1">Stage 0 sporulation protein A homolog</fullName>
    </recommendedName>
</protein>
<dbReference type="SUPFAM" id="SSF52172">
    <property type="entry name" value="CheY-like"/>
    <property type="match status" value="1"/>
</dbReference>
<accession>A0A9D2P651</accession>
<dbReference type="Gene3D" id="3.40.50.2300">
    <property type="match status" value="1"/>
</dbReference>
<gene>
    <name evidence="10" type="ORF">H9756_08815</name>
</gene>
<dbReference type="GO" id="GO:0005829">
    <property type="term" value="C:cytosol"/>
    <property type="evidence" value="ECO:0007669"/>
    <property type="project" value="TreeGrafter"/>
</dbReference>
<dbReference type="InterPro" id="IPR001789">
    <property type="entry name" value="Sig_transdc_resp-reg_receiver"/>
</dbReference>
<dbReference type="EMBL" id="DWWI01000184">
    <property type="protein sequence ID" value="HJC43763.1"/>
    <property type="molecule type" value="Genomic_DNA"/>
</dbReference>
<dbReference type="AlphaFoldDB" id="A0A9D2P651"/>
<feature type="DNA-binding region" description="OmpR/PhoB-type" evidence="7">
    <location>
        <begin position="130"/>
        <end position="182"/>
    </location>
</feature>
<evidence type="ECO:0000259" key="9">
    <source>
        <dbReference type="PROSITE" id="PS51755"/>
    </source>
</evidence>
<dbReference type="GO" id="GO:0006355">
    <property type="term" value="P:regulation of DNA-templated transcription"/>
    <property type="evidence" value="ECO:0007669"/>
    <property type="project" value="InterPro"/>
</dbReference>
<dbReference type="InterPro" id="IPR011006">
    <property type="entry name" value="CheY-like_superfamily"/>
</dbReference>
<dbReference type="InterPro" id="IPR001867">
    <property type="entry name" value="OmpR/PhoB-type_DNA-bd"/>
</dbReference>
<dbReference type="Proteomes" id="UP000823895">
    <property type="component" value="Unassembled WGS sequence"/>
</dbReference>
<organism evidence="10 11">
    <name type="scientific">Candidatus Mediterraneibacter gallistercoris</name>
    <dbReference type="NCBI Taxonomy" id="2838671"/>
    <lineage>
        <taxon>Bacteria</taxon>
        <taxon>Bacillati</taxon>
        <taxon>Bacillota</taxon>
        <taxon>Clostridia</taxon>
        <taxon>Lachnospirales</taxon>
        <taxon>Lachnospiraceae</taxon>
        <taxon>Mediterraneibacter</taxon>
    </lineage>
</organism>
<dbReference type="InterPro" id="IPR039420">
    <property type="entry name" value="WalR-like"/>
</dbReference>
<dbReference type="PANTHER" id="PTHR48111:SF43">
    <property type="entry name" value="STAGE 0 SPORULATION PROTEIN A HOMOLOG"/>
    <property type="match status" value="1"/>
</dbReference>
<keyword evidence="2" id="KW-0805">Transcription regulation</keyword>
<keyword evidence="6" id="KW-0597">Phosphoprotein</keyword>
<dbReference type="GO" id="GO:0032993">
    <property type="term" value="C:protein-DNA complex"/>
    <property type="evidence" value="ECO:0007669"/>
    <property type="project" value="TreeGrafter"/>
</dbReference>
<reference evidence="10" key="2">
    <citation type="submission" date="2021-04" db="EMBL/GenBank/DDBJ databases">
        <authorList>
            <person name="Gilroy R."/>
        </authorList>
    </citation>
    <scope>NUCLEOTIDE SEQUENCE</scope>
    <source>
        <strain evidence="10">CHK165-2605</strain>
    </source>
</reference>
<name>A0A9D2P651_9FIRM</name>
<feature type="domain" description="Response regulatory" evidence="8">
    <location>
        <begin position="6"/>
        <end position="119"/>
    </location>
</feature>
<feature type="modified residue" description="4-aspartylphosphate" evidence="6">
    <location>
        <position position="55"/>
    </location>
</feature>
<dbReference type="GO" id="GO:0000976">
    <property type="term" value="F:transcription cis-regulatory region binding"/>
    <property type="evidence" value="ECO:0007669"/>
    <property type="project" value="TreeGrafter"/>
</dbReference>
<evidence type="ECO:0000256" key="6">
    <source>
        <dbReference type="PROSITE-ProRule" id="PRU00169"/>
    </source>
</evidence>
<dbReference type="SMART" id="SM00448">
    <property type="entry name" value="REC"/>
    <property type="match status" value="1"/>
</dbReference>
<evidence type="ECO:0000313" key="10">
    <source>
        <dbReference type="EMBL" id="HJC43763.1"/>
    </source>
</evidence>
<dbReference type="PROSITE" id="PS51755">
    <property type="entry name" value="OMPR_PHOB"/>
    <property type="match status" value="1"/>
</dbReference>
<dbReference type="GO" id="GO:0000156">
    <property type="term" value="F:phosphorelay response regulator activity"/>
    <property type="evidence" value="ECO:0007669"/>
    <property type="project" value="TreeGrafter"/>
</dbReference>
<dbReference type="InterPro" id="IPR036388">
    <property type="entry name" value="WH-like_DNA-bd_sf"/>
</dbReference>
<dbReference type="Pfam" id="PF00072">
    <property type="entry name" value="Response_reg"/>
    <property type="match status" value="1"/>
</dbReference>
<evidence type="ECO:0000256" key="2">
    <source>
        <dbReference type="ARBA" id="ARBA00023015"/>
    </source>
</evidence>
<sequence length="182" mass="20661">MRKKPEILIIEDDEETRRELGEYLSRAGYDTAFIGQFSDVAKKALKEAPDLILLDVNLPGINGLHICEQIRQTSQIPIIFVTGNNTSMDELNCMLRGGDDYVAKPYQLPVLMARIAAVLRRTMREEETEDSRREYKGVSLDLAAAQIRKEDRKQELTKNEVKILHCLFQHTGEIVVISTSAL</sequence>
<feature type="domain" description="OmpR/PhoB-type" evidence="9">
    <location>
        <begin position="130"/>
        <end position="182"/>
    </location>
</feature>
<evidence type="ECO:0000259" key="8">
    <source>
        <dbReference type="PROSITE" id="PS50110"/>
    </source>
</evidence>
<dbReference type="PANTHER" id="PTHR48111">
    <property type="entry name" value="REGULATOR OF RPOS"/>
    <property type="match status" value="1"/>
</dbReference>
<keyword evidence="4" id="KW-0804">Transcription</keyword>
<dbReference type="PROSITE" id="PS50110">
    <property type="entry name" value="RESPONSE_REGULATORY"/>
    <property type="match status" value="1"/>
</dbReference>
<evidence type="ECO:0000256" key="7">
    <source>
        <dbReference type="PROSITE-ProRule" id="PRU01091"/>
    </source>
</evidence>
<comment type="caution">
    <text evidence="10">The sequence shown here is derived from an EMBL/GenBank/DDBJ whole genome shotgun (WGS) entry which is preliminary data.</text>
</comment>
<dbReference type="Gene3D" id="1.10.10.10">
    <property type="entry name" value="Winged helix-like DNA-binding domain superfamily/Winged helix DNA-binding domain"/>
    <property type="match status" value="1"/>
</dbReference>
<evidence type="ECO:0000313" key="11">
    <source>
        <dbReference type="Proteomes" id="UP000823895"/>
    </source>
</evidence>
<evidence type="ECO:0000256" key="1">
    <source>
        <dbReference type="ARBA" id="ARBA00018672"/>
    </source>
</evidence>
<evidence type="ECO:0000256" key="4">
    <source>
        <dbReference type="ARBA" id="ARBA00023163"/>
    </source>
</evidence>